<feature type="signal peptide" evidence="4">
    <location>
        <begin position="1"/>
        <end position="25"/>
    </location>
</feature>
<dbReference type="GO" id="GO:0046556">
    <property type="term" value="F:alpha-L-arabinofuranosidase activity"/>
    <property type="evidence" value="ECO:0007669"/>
    <property type="project" value="TreeGrafter"/>
</dbReference>
<dbReference type="GO" id="GO:0009044">
    <property type="term" value="F:xylan 1,4-beta-xylosidase activity"/>
    <property type="evidence" value="ECO:0007669"/>
    <property type="project" value="InterPro"/>
</dbReference>
<dbReference type="GO" id="GO:0008422">
    <property type="term" value="F:beta-glucosidase activity"/>
    <property type="evidence" value="ECO:0007669"/>
    <property type="project" value="UniProtKB-ARBA"/>
</dbReference>
<dbReference type="RefSeq" id="WP_117723345.1">
    <property type="nucleotide sequence ID" value="NZ_QSUL01000002.1"/>
</dbReference>
<dbReference type="AlphaFoldDB" id="A0A3E5BPU2"/>
<keyword evidence="3" id="KW-0378">Hydrolase</keyword>
<evidence type="ECO:0000313" key="7">
    <source>
        <dbReference type="Proteomes" id="UP000260983"/>
    </source>
</evidence>
<dbReference type="PROSITE" id="PS51820">
    <property type="entry name" value="PA14"/>
    <property type="match status" value="1"/>
</dbReference>
<dbReference type="Gene3D" id="2.60.40.10">
    <property type="entry name" value="Immunoglobulins"/>
    <property type="match status" value="1"/>
</dbReference>
<dbReference type="GO" id="GO:0016788">
    <property type="term" value="F:hydrolase activity, acting on ester bonds"/>
    <property type="evidence" value="ECO:0007669"/>
    <property type="project" value="UniProtKB-ARBA"/>
</dbReference>
<evidence type="ECO:0000256" key="4">
    <source>
        <dbReference type="SAM" id="SignalP"/>
    </source>
</evidence>
<dbReference type="InterPro" id="IPR013783">
    <property type="entry name" value="Ig-like_fold"/>
</dbReference>
<dbReference type="InterPro" id="IPR013830">
    <property type="entry name" value="SGNH_hydro"/>
</dbReference>
<proteinExistence type="inferred from homology"/>
<dbReference type="Pfam" id="PF07691">
    <property type="entry name" value="PA14"/>
    <property type="match status" value="1"/>
</dbReference>
<dbReference type="InterPro" id="IPR001764">
    <property type="entry name" value="Glyco_hydro_3_N"/>
</dbReference>
<dbReference type="Proteomes" id="UP000260983">
    <property type="component" value="Unassembled WGS sequence"/>
</dbReference>
<dbReference type="PRINTS" id="PR00133">
    <property type="entry name" value="GLHYDRLASE3"/>
</dbReference>
<dbReference type="SUPFAM" id="SSF51445">
    <property type="entry name" value="(Trans)glycosidases"/>
    <property type="match status" value="1"/>
</dbReference>
<dbReference type="InterPro" id="IPR037524">
    <property type="entry name" value="PA14/GLEYA"/>
</dbReference>
<dbReference type="GO" id="GO:0045493">
    <property type="term" value="P:xylan catabolic process"/>
    <property type="evidence" value="ECO:0007669"/>
    <property type="project" value="InterPro"/>
</dbReference>
<gene>
    <name evidence="6" type="ORF">DXB65_03500</name>
</gene>
<dbReference type="SUPFAM" id="SSF52279">
    <property type="entry name" value="Beta-D-glucan exohydrolase, C-terminal domain"/>
    <property type="match status" value="1"/>
</dbReference>
<reference evidence="6 7" key="1">
    <citation type="submission" date="2018-08" db="EMBL/GenBank/DDBJ databases">
        <title>A genome reference for cultivated species of the human gut microbiota.</title>
        <authorList>
            <person name="Zou Y."/>
            <person name="Xue W."/>
            <person name="Luo G."/>
        </authorList>
    </citation>
    <scope>NUCLEOTIDE SEQUENCE [LARGE SCALE GENOMIC DNA]</scope>
    <source>
        <strain evidence="6 7">OM05-15BH</strain>
    </source>
</reference>
<evidence type="ECO:0000256" key="2">
    <source>
        <dbReference type="ARBA" id="ARBA00022729"/>
    </source>
</evidence>
<dbReference type="InterPro" id="IPR036962">
    <property type="entry name" value="Glyco_hydro_3_N_sf"/>
</dbReference>
<dbReference type="SUPFAM" id="SSF56988">
    <property type="entry name" value="Anthrax protective antigen"/>
    <property type="match status" value="1"/>
</dbReference>
<comment type="similarity">
    <text evidence="1">Belongs to the glycosyl hydrolase 3 family.</text>
</comment>
<dbReference type="InterPro" id="IPR026891">
    <property type="entry name" value="Fn3-like"/>
</dbReference>
<dbReference type="Gene3D" id="3.20.20.300">
    <property type="entry name" value="Glycoside hydrolase, family 3, N-terminal domain"/>
    <property type="match status" value="1"/>
</dbReference>
<accession>A0A3E5BPU2</accession>
<dbReference type="EMBL" id="QSUL01000002">
    <property type="protein sequence ID" value="RGN39405.1"/>
    <property type="molecule type" value="Genomic_DNA"/>
</dbReference>
<dbReference type="FunFam" id="2.60.40.10:FF:000495">
    <property type="entry name" value="Periplasmic beta-glucosidase"/>
    <property type="match status" value="1"/>
</dbReference>
<dbReference type="Pfam" id="PF13472">
    <property type="entry name" value="Lipase_GDSL_2"/>
    <property type="match status" value="1"/>
</dbReference>
<evidence type="ECO:0000256" key="1">
    <source>
        <dbReference type="ARBA" id="ARBA00005336"/>
    </source>
</evidence>
<evidence type="ECO:0000313" key="6">
    <source>
        <dbReference type="EMBL" id="RGN39405.1"/>
    </source>
</evidence>
<dbReference type="Gene3D" id="3.40.50.1700">
    <property type="entry name" value="Glycoside hydrolase family 3 C-terminal domain"/>
    <property type="match status" value="2"/>
</dbReference>
<dbReference type="Pfam" id="PF14310">
    <property type="entry name" value="Fn3-like"/>
    <property type="match status" value="1"/>
</dbReference>
<dbReference type="SMART" id="SM01217">
    <property type="entry name" value="Fn3_like"/>
    <property type="match status" value="1"/>
</dbReference>
<dbReference type="InterPro" id="IPR044993">
    <property type="entry name" value="BXL"/>
</dbReference>
<dbReference type="InterPro" id="IPR036514">
    <property type="entry name" value="SGNH_hydro_sf"/>
</dbReference>
<dbReference type="InterPro" id="IPR011658">
    <property type="entry name" value="PA14_dom"/>
</dbReference>
<evidence type="ECO:0000256" key="3">
    <source>
        <dbReference type="ARBA" id="ARBA00022801"/>
    </source>
</evidence>
<organism evidence="6 7">
    <name type="scientific">Bacteroides oleiciplenus</name>
    <dbReference type="NCBI Taxonomy" id="626931"/>
    <lineage>
        <taxon>Bacteria</taxon>
        <taxon>Pseudomonadati</taxon>
        <taxon>Bacteroidota</taxon>
        <taxon>Bacteroidia</taxon>
        <taxon>Bacteroidales</taxon>
        <taxon>Bacteroidaceae</taxon>
        <taxon>Bacteroides</taxon>
    </lineage>
</organism>
<dbReference type="Pfam" id="PF01915">
    <property type="entry name" value="Glyco_hydro_3_C"/>
    <property type="match status" value="1"/>
</dbReference>
<dbReference type="PANTHER" id="PTHR42721">
    <property type="entry name" value="SUGAR HYDROLASE-RELATED"/>
    <property type="match status" value="1"/>
</dbReference>
<dbReference type="PROSITE" id="PS51257">
    <property type="entry name" value="PROKAR_LIPOPROTEIN"/>
    <property type="match status" value="1"/>
</dbReference>
<dbReference type="InterPro" id="IPR036881">
    <property type="entry name" value="Glyco_hydro_3_C_sf"/>
</dbReference>
<feature type="domain" description="PA14" evidence="5">
    <location>
        <begin position="456"/>
        <end position="593"/>
    </location>
</feature>
<keyword evidence="2 4" id="KW-0732">Signal</keyword>
<protein>
    <submittedName>
        <fullName evidence="6">Beta-glucosidase</fullName>
    </submittedName>
</protein>
<name>A0A3E5BPU2_9BACE</name>
<dbReference type="Gene3D" id="3.40.50.1110">
    <property type="entry name" value="SGNH hydrolase"/>
    <property type="match status" value="1"/>
</dbReference>
<dbReference type="SMART" id="SM00758">
    <property type="entry name" value="PA14"/>
    <property type="match status" value="1"/>
</dbReference>
<dbReference type="PANTHER" id="PTHR42721:SF3">
    <property type="entry name" value="BETA-D-XYLOSIDASE 5-RELATED"/>
    <property type="match status" value="1"/>
</dbReference>
<comment type="caution">
    <text evidence="6">The sequence shown here is derived from an EMBL/GenBank/DDBJ whole genome shotgun (WGS) entry which is preliminary data.</text>
</comment>
<dbReference type="SUPFAM" id="SSF52266">
    <property type="entry name" value="SGNH hydrolase"/>
    <property type="match status" value="1"/>
</dbReference>
<feature type="chain" id="PRO_5017828607" evidence="4">
    <location>
        <begin position="26"/>
        <end position="1050"/>
    </location>
</feature>
<sequence length="1050" mass="116999">MRTLKKIVFTGLLALMACATRTAQAQELYKNENAPTHERIMDLLSRLTVEEKISLLRATSPGISRLDIPKYYHGNEALHGVVRPGRFTVFPQAIGLAATWNPVLQEQVATVISDEARARWNELDQGREQKSQFSDLLTFWSPTVNMARDPRWGRTPETYGEDPYLSGIMGTAFVKGLQGNDSRYLKIVSTPKHFAANNEEHNRFVCNPQISEKQLREYYLPAFEACVKDGKSASIMSAYNALNDVPCTLNAWLLTKVLRNDWGFKGYVVSDCGGPSLLVNAHKYVKTKEAAATLSIKAGLDLECGDDVYDEPLLSAYRQYMVTDADIDSAAYRVLRARMQLGLFDSGEKNPYTKISPAVIGSKEHQEVALNAARECIVLLKNQKKMLPLNAKKIKSIAVVGINAGSSEFGDYSGLPVIAPVSVLQGIKDRVGEDVKVVYAPWKSAVDGMELIQGASFPEGLQAEYFDNTKLQGTPKVRKEEWINFEPGNQAPDPFLPKSPLSVRWTGKLRPTVTGQYTLSFTSDDGCRLSIDGKMLIDAWPGHAVRTDTAAIYLEAGKDYQLKAEYYDNRDYAIAKLQWRVPQVGKVTRLDLYGEAGKAVRECETVVAVLGINKSIEREGQDRYDIQLPADQREFLQEIYKVNPNIVVVLVAGSSLAVNWMDEHVPAIVNAWYPGESGGKAVAEVLFGDYNPGGRLPLTYYRSLDELPPFDDYDITKGRTYKYFKGDVLYPFGYGLSYTSFKYSNLQVADGEEEVSVSFQLKNTGRYAGDEVAQVYVKLPEREEVMPVKELKGFERVSLKSGESKKVTIKLRKDLLRYWDEAKGKFIYPSGNYNIMVGASSADIRLQRAVSVLQKTKVVCVGASITAGATTANPATDAYPAQLGRMLGDDYKVINYGVSSCTMLRHGDFPYWKTKEYQKVLASNPDVVFIDLGGNDSKGINRPYMREFDKDCRDMIDAFAQLPSKPRIILLTPIVSFVKDSNGIYDEVIVKDVTPATISAAQKKNVEVINMHPVLDKHPELMKDGIHPDAEGSGMMAKAMYDYLISHPEK</sequence>
<dbReference type="Pfam" id="PF00933">
    <property type="entry name" value="Glyco_hydro_3"/>
    <property type="match status" value="1"/>
</dbReference>
<dbReference type="InterPro" id="IPR017853">
    <property type="entry name" value="GH"/>
</dbReference>
<evidence type="ECO:0000259" key="5">
    <source>
        <dbReference type="PROSITE" id="PS51820"/>
    </source>
</evidence>
<dbReference type="InterPro" id="IPR002772">
    <property type="entry name" value="Glyco_hydro_3_C"/>
</dbReference>
<dbReference type="GO" id="GO:0031222">
    <property type="term" value="P:arabinan catabolic process"/>
    <property type="evidence" value="ECO:0007669"/>
    <property type="project" value="TreeGrafter"/>
</dbReference>